<comment type="caution">
    <text evidence="1">The sequence shown here is derived from an EMBL/GenBank/DDBJ whole genome shotgun (WGS) entry which is preliminary data.</text>
</comment>
<accession>A0ABS9G8M0</accession>
<evidence type="ECO:0000313" key="2">
    <source>
        <dbReference type="Proteomes" id="UP000814078"/>
    </source>
</evidence>
<protein>
    <recommendedName>
        <fullName evidence="3">Lipoprotein</fullName>
    </recommendedName>
</protein>
<dbReference type="PROSITE" id="PS51257">
    <property type="entry name" value="PROKAR_LIPOPROTEIN"/>
    <property type="match status" value="1"/>
</dbReference>
<dbReference type="RefSeq" id="WP_236298067.1">
    <property type="nucleotide sequence ID" value="NZ_WKCH01000016.1"/>
</dbReference>
<organism evidence="1 2">
    <name type="scientific">Pseudomonas simiae</name>
    <dbReference type="NCBI Taxonomy" id="321846"/>
    <lineage>
        <taxon>Bacteria</taxon>
        <taxon>Pseudomonadati</taxon>
        <taxon>Pseudomonadota</taxon>
        <taxon>Gammaproteobacteria</taxon>
        <taxon>Pseudomonadales</taxon>
        <taxon>Pseudomonadaceae</taxon>
        <taxon>Pseudomonas</taxon>
    </lineage>
</organism>
<sequence>MERVLIFSVIAVLAGCSGKVITHTSCSDNICKGVPFYTMKEVTDRYFYDRILDADGKAIRVAGKPSGQDCTPVEVEERKLVVSSAANYIYYDAGIFETSKFSVDLNTNGTISKVSTESTPAIKETAEAIAALATAYRTVKPVKSGFVGELACTSRAP</sequence>
<gene>
    <name evidence="1" type="ORF">GIW13_16845</name>
</gene>
<keyword evidence="2" id="KW-1185">Reference proteome</keyword>
<proteinExistence type="predicted"/>
<evidence type="ECO:0008006" key="3">
    <source>
        <dbReference type="Google" id="ProtNLM"/>
    </source>
</evidence>
<dbReference type="EMBL" id="WKCM01000028">
    <property type="protein sequence ID" value="MCF5319954.1"/>
    <property type="molecule type" value="Genomic_DNA"/>
</dbReference>
<evidence type="ECO:0000313" key="1">
    <source>
        <dbReference type="EMBL" id="MCF5319954.1"/>
    </source>
</evidence>
<dbReference type="Proteomes" id="UP000814078">
    <property type="component" value="Unassembled WGS sequence"/>
</dbReference>
<name>A0ABS9G8M0_9PSED</name>
<reference evidence="1 2" key="1">
    <citation type="submission" date="2019-11" db="EMBL/GenBank/DDBJ databases">
        <title>Epiphytic Pseudomonas syringae from cherry orchards.</title>
        <authorList>
            <person name="Hulin M.T."/>
        </authorList>
    </citation>
    <scope>NUCLEOTIDE SEQUENCE [LARGE SCALE GENOMIC DNA]</scope>
    <source>
        <strain evidence="1 2">PA-5-11C</strain>
    </source>
</reference>